<dbReference type="AlphaFoldDB" id="A0A401NYP4"/>
<organism evidence="1 2">
    <name type="scientific">Scyliorhinus torazame</name>
    <name type="common">Cloudy catshark</name>
    <name type="synonym">Catulus torazame</name>
    <dbReference type="NCBI Taxonomy" id="75743"/>
    <lineage>
        <taxon>Eukaryota</taxon>
        <taxon>Metazoa</taxon>
        <taxon>Chordata</taxon>
        <taxon>Craniata</taxon>
        <taxon>Vertebrata</taxon>
        <taxon>Chondrichthyes</taxon>
        <taxon>Elasmobranchii</taxon>
        <taxon>Galeomorphii</taxon>
        <taxon>Galeoidea</taxon>
        <taxon>Carcharhiniformes</taxon>
        <taxon>Scyliorhinidae</taxon>
        <taxon>Scyliorhinus</taxon>
    </lineage>
</organism>
<accession>A0A401NYP4</accession>
<protein>
    <submittedName>
        <fullName evidence="1">Uncharacterized protein</fullName>
    </submittedName>
</protein>
<evidence type="ECO:0000313" key="2">
    <source>
        <dbReference type="Proteomes" id="UP000288216"/>
    </source>
</evidence>
<dbReference type="Proteomes" id="UP000288216">
    <property type="component" value="Unassembled WGS sequence"/>
</dbReference>
<gene>
    <name evidence="1" type="ORF">scyTo_0011935</name>
</gene>
<dbReference type="EMBL" id="BFAA01005613">
    <property type="protein sequence ID" value="GCB65970.1"/>
    <property type="molecule type" value="Genomic_DNA"/>
</dbReference>
<name>A0A401NYP4_SCYTO</name>
<comment type="caution">
    <text evidence="1">The sequence shown here is derived from an EMBL/GenBank/DDBJ whole genome shotgun (WGS) entry which is preliminary data.</text>
</comment>
<evidence type="ECO:0000313" key="1">
    <source>
        <dbReference type="EMBL" id="GCB65970.1"/>
    </source>
</evidence>
<sequence>MPESPTAILALSHNTKLWMPEHAGLYVWQLTRDGIELHLDRKIIDLRYSKGAGCLQEMGQSLGWSLEVQRLYEIEAYCHSEILFTLRIKSCY</sequence>
<reference evidence="1 2" key="1">
    <citation type="journal article" date="2018" name="Nat. Ecol. Evol.">
        <title>Shark genomes provide insights into elasmobranch evolution and the origin of vertebrates.</title>
        <authorList>
            <person name="Hara Y"/>
            <person name="Yamaguchi K"/>
            <person name="Onimaru K"/>
            <person name="Kadota M"/>
            <person name="Koyanagi M"/>
            <person name="Keeley SD"/>
            <person name="Tatsumi K"/>
            <person name="Tanaka K"/>
            <person name="Motone F"/>
            <person name="Kageyama Y"/>
            <person name="Nozu R"/>
            <person name="Adachi N"/>
            <person name="Nishimura O"/>
            <person name="Nakagawa R"/>
            <person name="Tanegashima C"/>
            <person name="Kiyatake I"/>
            <person name="Matsumoto R"/>
            <person name="Murakumo K"/>
            <person name="Nishida K"/>
            <person name="Terakita A"/>
            <person name="Kuratani S"/>
            <person name="Sato K"/>
            <person name="Hyodo S Kuraku.S."/>
        </authorList>
    </citation>
    <scope>NUCLEOTIDE SEQUENCE [LARGE SCALE GENOMIC DNA]</scope>
</reference>
<proteinExistence type="predicted"/>
<keyword evidence="2" id="KW-1185">Reference proteome</keyword>